<proteinExistence type="predicted"/>
<feature type="transmembrane region" description="Helical" evidence="2">
    <location>
        <begin position="34"/>
        <end position="51"/>
    </location>
</feature>
<organism evidence="3 4">
    <name type="scientific">Candidatus Roizmanbacteria bacterium RIFCSPLOWO2_01_FULL_40_42</name>
    <dbReference type="NCBI Taxonomy" id="1802066"/>
    <lineage>
        <taxon>Bacteria</taxon>
        <taxon>Candidatus Roizmaniibacteriota</taxon>
    </lineage>
</organism>
<keyword evidence="2" id="KW-0472">Membrane</keyword>
<comment type="caution">
    <text evidence="3">The sequence shown here is derived from an EMBL/GenBank/DDBJ whole genome shotgun (WGS) entry which is preliminary data.</text>
</comment>
<evidence type="ECO:0000313" key="4">
    <source>
        <dbReference type="Proteomes" id="UP000178558"/>
    </source>
</evidence>
<reference evidence="3 4" key="1">
    <citation type="journal article" date="2016" name="Nat. Commun.">
        <title>Thousands of microbial genomes shed light on interconnected biogeochemical processes in an aquifer system.</title>
        <authorList>
            <person name="Anantharaman K."/>
            <person name="Brown C.T."/>
            <person name="Hug L.A."/>
            <person name="Sharon I."/>
            <person name="Castelle C.J."/>
            <person name="Probst A.J."/>
            <person name="Thomas B.C."/>
            <person name="Singh A."/>
            <person name="Wilkins M.J."/>
            <person name="Karaoz U."/>
            <person name="Brodie E.L."/>
            <person name="Williams K.H."/>
            <person name="Hubbard S.S."/>
            <person name="Banfield J.F."/>
        </authorList>
    </citation>
    <scope>NUCLEOTIDE SEQUENCE [LARGE SCALE GENOMIC DNA]</scope>
</reference>
<dbReference type="Proteomes" id="UP000178558">
    <property type="component" value="Unassembled WGS sequence"/>
</dbReference>
<evidence type="ECO:0000256" key="2">
    <source>
        <dbReference type="SAM" id="Phobius"/>
    </source>
</evidence>
<sequence length="175" mass="19773">MKRCKNCQKEIDRKAKKCPYCQTDQRNWFLKHKIISTIIAIFILVGISGSSTENKNTKNSQTTSSNRPTQVPSITPSDHEIQADVRFNEQAFLIENKEEVSLKQCRLGMNSSGLFNEGYIYNLAQIPVNDSVLVPFNEFTKKDGTRFNPYATKAQSLSLSCKDVGGKSGFNYFTL</sequence>
<evidence type="ECO:0000313" key="3">
    <source>
        <dbReference type="EMBL" id="OGK50229.1"/>
    </source>
</evidence>
<accession>A0A1F7J3S3</accession>
<dbReference type="EMBL" id="MGAQ01000020">
    <property type="protein sequence ID" value="OGK50229.1"/>
    <property type="molecule type" value="Genomic_DNA"/>
</dbReference>
<name>A0A1F7J3S3_9BACT</name>
<gene>
    <name evidence="3" type="ORF">A3B50_00405</name>
</gene>
<feature type="region of interest" description="Disordered" evidence="1">
    <location>
        <begin position="53"/>
        <end position="75"/>
    </location>
</feature>
<protein>
    <submittedName>
        <fullName evidence="3">Uncharacterized protein</fullName>
    </submittedName>
</protein>
<keyword evidence="2" id="KW-0812">Transmembrane</keyword>
<evidence type="ECO:0000256" key="1">
    <source>
        <dbReference type="SAM" id="MobiDB-lite"/>
    </source>
</evidence>
<keyword evidence="2" id="KW-1133">Transmembrane helix</keyword>
<dbReference type="AlphaFoldDB" id="A0A1F7J3S3"/>